<dbReference type="InterPro" id="IPR050951">
    <property type="entry name" value="Retrovirus_Pol_polyprotein"/>
</dbReference>
<evidence type="ECO:0000313" key="3">
    <source>
        <dbReference type="Proteomes" id="UP000055048"/>
    </source>
</evidence>
<dbReference type="InterPro" id="IPR012337">
    <property type="entry name" value="RNaseH-like_sf"/>
</dbReference>
<dbReference type="PANTHER" id="PTHR37984:SF12">
    <property type="entry name" value="RIBONUCLEASE H"/>
    <property type="match status" value="1"/>
</dbReference>
<dbReference type="PROSITE" id="PS50994">
    <property type="entry name" value="INTEGRASE"/>
    <property type="match status" value="1"/>
</dbReference>
<dbReference type="InterPro" id="IPR036397">
    <property type="entry name" value="RNaseH_sf"/>
</dbReference>
<dbReference type="STRING" id="144512.A0A0V0U8P0"/>
<gene>
    <name evidence="2" type="primary">K02A2.6</name>
    <name evidence="2" type="ORF">T05_5876</name>
</gene>
<name>A0A0V0U8P0_9BILA</name>
<dbReference type="EMBL" id="JYDJ01000042">
    <property type="protein sequence ID" value="KRX47455.1"/>
    <property type="molecule type" value="Genomic_DNA"/>
</dbReference>
<organism evidence="2 3">
    <name type="scientific">Trichinella murrelli</name>
    <dbReference type="NCBI Taxonomy" id="144512"/>
    <lineage>
        <taxon>Eukaryota</taxon>
        <taxon>Metazoa</taxon>
        <taxon>Ecdysozoa</taxon>
        <taxon>Nematoda</taxon>
        <taxon>Enoplea</taxon>
        <taxon>Dorylaimia</taxon>
        <taxon>Trichinellida</taxon>
        <taxon>Trichinellidae</taxon>
        <taxon>Trichinella</taxon>
    </lineage>
</organism>
<dbReference type="Proteomes" id="UP000055048">
    <property type="component" value="Unassembled WGS sequence"/>
</dbReference>
<dbReference type="InterPro" id="IPR001584">
    <property type="entry name" value="Integrase_cat-core"/>
</dbReference>
<accession>A0A0V0U8P0</accession>
<dbReference type="GO" id="GO:0003676">
    <property type="term" value="F:nucleic acid binding"/>
    <property type="evidence" value="ECO:0007669"/>
    <property type="project" value="InterPro"/>
</dbReference>
<proteinExistence type="predicted"/>
<evidence type="ECO:0000313" key="2">
    <source>
        <dbReference type="EMBL" id="KRX47455.1"/>
    </source>
</evidence>
<sequence length="140" mass="15432">MNLQKISLMHGMMLVRHGHEYMQINSICTLPRTHFLSGWMCATSHPSYPGGHSIFAELFATHGLPKCLVTDNGTAFKSAKFLAFLKSNSIHHITTAPFHPSSNGQAERAAQSPKKAMEVSPLATEVSGWLAQLSCLRNKR</sequence>
<dbReference type="SUPFAM" id="SSF53098">
    <property type="entry name" value="Ribonuclease H-like"/>
    <property type="match status" value="1"/>
</dbReference>
<dbReference type="AlphaFoldDB" id="A0A0V0U8P0"/>
<evidence type="ECO:0000259" key="1">
    <source>
        <dbReference type="PROSITE" id="PS50994"/>
    </source>
</evidence>
<feature type="domain" description="Integrase catalytic" evidence="1">
    <location>
        <begin position="54"/>
        <end position="140"/>
    </location>
</feature>
<dbReference type="GO" id="GO:0015074">
    <property type="term" value="P:DNA integration"/>
    <property type="evidence" value="ECO:0007669"/>
    <property type="project" value="InterPro"/>
</dbReference>
<reference evidence="2 3" key="1">
    <citation type="submission" date="2015-01" db="EMBL/GenBank/DDBJ databases">
        <title>Evolution of Trichinella species and genotypes.</title>
        <authorList>
            <person name="Korhonen P.K."/>
            <person name="Edoardo P."/>
            <person name="Giuseppe L.R."/>
            <person name="Gasser R.B."/>
        </authorList>
    </citation>
    <scope>NUCLEOTIDE SEQUENCE [LARGE SCALE GENOMIC DNA]</scope>
    <source>
        <strain evidence="2">ISS417</strain>
    </source>
</reference>
<protein>
    <recommendedName>
        <fullName evidence="1">Integrase catalytic domain-containing protein</fullName>
    </recommendedName>
</protein>
<dbReference type="Gene3D" id="3.30.420.10">
    <property type="entry name" value="Ribonuclease H-like superfamily/Ribonuclease H"/>
    <property type="match status" value="1"/>
</dbReference>
<comment type="caution">
    <text evidence="2">The sequence shown here is derived from an EMBL/GenBank/DDBJ whole genome shotgun (WGS) entry which is preliminary data.</text>
</comment>
<keyword evidence="3" id="KW-1185">Reference proteome</keyword>
<dbReference type="PANTHER" id="PTHR37984">
    <property type="entry name" value="PROTEIN CBG26694"/>
    <property type="match status" value="1"/>
</dbReference>